<name>A0A4R6Y8H7_9BURK</name>
<feature type="binding site" evidence="10">
    <location>
        <position position="144"/>
    </location>
    <ligand>
        <name>substrate</name>
    </ligand>
</feature>
<dbReference type="GO" id="GO:0051301">
    <property type="term" value="P:cell division"/>
    <property type="evidence" value="ECO:0007669"/>
    <property type="project" value="UniProtKB-KW"/>
</dbReference>
<dbReference type="EC" id="3.2.1.52" evidence="10"/>
<dbReference type="GO" id="GO:0009254">
    <property type="term" value="P:peptidoglycan turnover"/>
    <property type="evidence" value="ECO:0007669"/>
    <property type="project" value="UniProtKB-UniRule"/>
</dbReference>
<feature type="domain" description="Glycoside hydrolase family 3 N-terminal" evidence="11">
    <location>
        <begin position="22"/>
        <end position="294"/>
    </location>
</feature>
<accession>A0A4R6Y8H7</accession>
<dbReference type="AlphaFoldDB" id="A0A4R6Y8H7"/>
<dbReference type="GO" id="GO:0005975">
    <property type="term" value="P:carbohydrate metabolic process"/>
    <property type="evidence" value="ECO:0007669"/>
    <property type="project" value="InterPro"/>
</dbReference>
<evidence type="ECO:0000259" key="11">
    <source>
        <dbReference type="Pfam" id="PF00933"/>
    </source>
</evidence>
<dbReference type="InterPro" id="IPR001764">
    <property type="entry name" value="Glyco_hydro_3_N"/>
</dbReference>
<dbReference type="SUPFAM" id="SSF51445">
    <property type="entry name" value="(Trans)glycosidases"/>
    <property type="match status" value="1"/>
</dbReference>
<keyword evidence="2 10" id="KW-0963">Cytoplasm</keyword>
<dbReference type="HAMAP" id="MF_00364">
    <property type="entry name" value="NagZ"/>
    <property type="match status" value="1"/>
</dbReference>
<keyword evidence="6 10" id="KW-0573">Peptidoglycan synthesis</keyword>
<dbReference type="InterPro" id="IPR050226">
    <property type="entry name" value="NagZ_Beta-hexosaminidase"/>
</dbReference>
<keyword evidence="9 10" id="KW-0961">Cell wall biogenesis/degradation</keyword>
<evidence type="ECO:0000256" key="8">
    <source>
        <dbReference type="ARBA" id="ARBA00023306"/>
    </source>
</evidence>
<evidence type="ECO:0000256" key="5">
    <source>
        <dbReference type="ARBA" id="ARBA00022960"/>
    </source>
</evidence>
<comment type="similarity">
    <text evidence="10">Belongs to the glycosyl hydrolase 3 family. NagZ subfamily.</text>
</comment>
<evidence type="ECO:0000313" key="12">
    <source>
        <dbReference type="EMBL" id="TDR31688.1"/>
    </source>
</evidence>
<evidence type="ECO:0000313" key="13">
    <source>
        <dbReference type="Proteomes" id="UP000294480"/>
    </source>
</evidence>
<proteinExistence type="inferred from homology"/>
<feature type="binding site" evidence="10">
    <location>
        <position position="69"/>
    </location>
    <ligand>
        <name>substrate</name>
    </ligand>
</feature>
<evidence type="ECO:0000256" key="2">
    <source>
        <dbReference type="ARBA" id="ARBA00022490"/>
    </source>
</evidence>
<evidence type="ECO:0000256" key="3">
    <source>
        <dbReference type="ARBA" id="ARBA00022618"/>
    </source>
</evidence>
<dbReference type="GO" id="GO:0071555">
    <property type="term" value="P:cell wall organization"/>
    <property type="evidence" value="ECO:0007669"/>
    <property type="project" value="UniProtKB-KW"/>
</dbReference>
<feature type="binding site" evidence="10">
    <location>
        <position position="77"/>
    </location>
    <ligand>
        <name>substrate</name>
    </ligand>
</feature>
<dbReference type="InterPro" id="IPR017853">
    <property type="entry name" value="GH"/>
</dbReference>
<evidence type="ECO:0000256" key="10">
    <source>
        <dbReference type="HAMAP-Rule" id="MF_00364"/>
    </source>
</evidence>
<keyword evidence="5 10" id="KW-0133">Cell shape</keyword>
<feature type="binding site" evidence="10">
    <location>
        <begin position="174"/>
        <end position="175"/>
    </location>
    <ligand>
        <name>substrate</name>
    </ligand>
</feature>
<comment type="function">
    <text evidence="10">Plays a role in peptidoglycan recycling by cleaving the terminal beta-1,4-linked N-acetylglucosamine (GlcNAc) from peptide-linked peptidoglycan fragments, giving rise to free GlcNAc, anhydro-N-acetylmuramic acid and anhydro-N-acetylmuramic acid-linked peptides.</text>
</comment>
<dbReference type="Pfam" id="PF00933">
    <property type="entry name" value="Glyco_hydro_3"/>
    <property type="match status" value="1"/>
</dbReference>
<evidence type="ECO:0000256" key="4">
    <source>
        <dbReference type="ARBA" id="ARBA00022801"/>
    </source>
</evidence>
<dbReference type="EMBL" id="SNZE01000008">
    <property type="protein sequence ID" value="TDR31688.1"/>
    <property type="molecule type" value="Genomic_DNA"/>
</dbReference>
<evidence type="ECO:0000256" key="6">
    <source>
        <dbReference type="ARBA" id="ARBA00022984"/>
    </source>
</evidence>
<dbReference type="GO" id="GO:0008360">
    <property type="term" value="P:regulation of cell shape"/>
    <property type="evidence" value="ECO:0007669"/>
    <property type="project" value="UniProtKB-KW"/>
</dbReference>
<dbReference type="Gene3D" id="3.20.20.300">
    <property type="entry name" value="Glycoside hydrolase, family 3, N-terminal domain"/>
    <property type="match status" value="1"/>
</dbReference>
<gene>
    <name evidence="10" type="primary">nagZ</name>
    <name evidence="12" type="ORF">DFR44_10871</name>
</gene>
<dbReference type="GO" id="GO:0009252">
    <property type="term" value="P:peptidoglycan biosynthetic process"/>
    <property type="evidence" value="ECO:0007669"/>
    <property type="project" value="UniProtKB-KW"/>
</dbReference>
<evidence type="ECO:0000256" key="7">
    <source>
        <dbReference type="ARBA" id="ARBA00023295"/>
    </source>
</evidence>
<keyword evidence="8 10" id="KW-0131">Cell cycle</keyword>
<dbReference type="InterPro" id="IPR022956">
    <property type="entry name" value="Beta_hexosaminidase_bac"/>
</dbReference>
<organism evidence="12 13">
    <name type="scientific">Hydromonas duriensis</name>
    <dbReference type="NCBI Taxonomy" id="1527608"/>
    <lineage>
        <taxon>Bacteria</taxon>
        <taxon>Pseudomonadati</taxon>
        <taxon>Pseudomonadota</taxon>
        <taxon>Betaproteobacteria</taxon>
        <taxon>Burkholderiales</taxon>
        <taxon>Burkholderiaceae</taxon>
        <taxon>Hydromonas</taxon>
    </lineage>
</organism>
<dbReference type="Proteomes" id="UP000294480">
    <property type="component" value="Unassembled WGS sequence"/>
</dbReference>
<evidence type="ECO:0000256" key="1">
    <source>
        <dbReference type="ARBA" id="ARBA00001231"/>
    </source>
</evidence>
<comment type="caution">
    <text evidence="12">The sequence shown here is derived from an EMBL/GenBank/DDBJ whole genome shotgun (WGS) entry which is preliminary data.</text>
</comment>
<comment type="subcellular location">
    <subcellularLocation>
        <location evidence="10">Cytoplasm</location>
    </subcellularLocation>
</comment>
<comment type="catalytic activity">
    <reaction evidence="1 10">
        <text>Hydrolysis of terminal non-reducing N-acetyl-D-hexosamine residues in N-acetyl-beta-D-hexosaminides.</text>
        <dbReference type="EC" id="3.2.1.52"/>
    </reaction>
</comment>
<keyword evidence="3 10" id="KW-0132">Cell division</keyword>
<dbReference type="InterPro" id="IPR036962">
    <property type="entry name" value="Glyco_hydro_3_N_sf"/>
</dbReference>
<dbReference type="GO" id="GO:0004563">
    <property type="term" value="F:beta-N-acetylhexosaminidase activity"/>
    <property type="evidence" value="ECO:0007669"/>
    <property type="project" value="UniProtKB-UniRule"/>
</dbReference>
<evidence type="ECO:0000256" key="9">
    <source>
        <dbReference type="ARBA" id="ARBA00023316"/>
    </source>
</evidence>
<feature type="site" description="Important for catalytic activity" evidence="10">
    <location>
        <position position="185"/>
    </location>
</feature>
<keyword evidence="13" id="KW-1185">Reference proteome</keyword>
<comment type="pathway">
    <text evidence="10">Cell wall biogenesis; peptidoglycan recycling.</text>
</comment>
<reference evidence="12 13" key="1">
    <citation type="submission" date="2019-03" db="EMBL/GenBank/DDBJ databases">
        <title>Genomic Encyclopedia of Type Strains, Phase IV (KMG-IV): sequencing the most valuable type-strain genomes for metagenomic binning, comparative biology and taxonomic classification.</title>
        <authorList>
            <person name="Goeker M."/>
        </authorList>
    </citation>
    <scope>NUCLEOTIDE SEQUENCE [LARGE SCALE GENOMIC DNA]</scope>
    <source>
        <strain evidence="12 13">DSM 102852</strain>
    </source>
</reference>
<dbReference type="NCBIfam" id="NF003740">
    <property type="entry name" value="PRK05337.1"/>
    <property type="match status" value="1"/>
</dbReference>
<dbReference type="GO" id="GO:0005737">
    <property type="term" value="C:cytoplasm"/>
    <property type="evidence" value="ECO:0007669"/>
    <property type="project" value="UniProtKB-SubCell"/>
</dbReference>
<dbReference type="OrthoDB" id="9786661at2"/>
<protein>
    <recommendedName>
        <fullName evidence="10">Beta-hexosaminidase</fullName>
        <ecNumber evidence="10">3.2.1.52</ecNumber>
    </recommendedName>
    <alternativeName>
        <fullName evidence="10">Beta-N-acetylhexosaminidase</fullName>
    </alternativeName>
    <alternativeName>
        <fullName evidence="10">N-acetyl-beta-glucosaminidase</fullName>
    </alternativeName>
</protein>
<dbReference type="UniPathway" id="UPA00544"/>
<dbReference type="PANTHER" id="PTHR30480">
    <property type="entry name" value="BETA-HEXOSAMINIDASE-RELATED"/>
    <property type="match status" value="1"/>
</dbReference>
<dbReference type="PANTHER" id="PTHR30480:SF13">
    <property type="entry name" value="BETA-HEXOSAMINIDASE"/>
    <property type="match status" value="1"/>
</dbReference>
<feature type="active site" description="Proton donor/acceptor" evidence="10">
    <location>
        <position position="187"/>
    </location>
</feature>
<keyword evidence="7 10" id="KW-0326">Glycosidase</keyword>
<sequence>MMTINTNKLGPIVVDLLGHTLTDADKKRILHPLTGGVIMFGRNFKSRRQITQLVQSIRALRPELLISVDHEGGRVQRFKTDGFTHLPSMRVLGQLWDKQPMEAVRITTAAGFVLAAELRAVGVDYSYTPVLDLDYGESTVIGDRAFSHDPRVVTMLAKALQHGLLLAGMKNCGKHFPGHGYIAADSHTAMPVDKRPLKKIMTDDVLPYRMLQTDLAAVMPAHVVYPKVDAQPAGFSKVWLRILREELGFSGAVLTDDLSMAGAALRYPDVVERVKAALDAGCDQVLICNRPQDLDAALNGLPKSYLKAVQQKHLAGLRAVGEPLAWNDLQKDSRYLAAKKAIEPYVHNKPVVDPTAVMLKKSLKNKK</sequence>
<dbReference type="RefSeq" id="WP_133619766.1">
    <property type="nucleotide sequence ID" value="NZ_SNZE01000008.1"/>
</dbReference>
<keyword evidence="4 10" id="KW-0378">Hydrolase</keyword>
<feature type="active site" description="Nucleophile" evidence="10">
    <location>
        <position position="256"/>
    </location>
</feature>